<dbReference type="HOGENOM" id="CLU_070842_0_0_1"/>
<dbReference type="Gene3D" id="3.10.350.10">
    <property type="entry name" value="LysM domain"/>
    <property type="match status" value="1"/>
</dbReference>
<dbReference type="GeneID" id="19967834"/>
<keyword evidence="3" id="KW-1185">Reference proteome</keyword>
<feature type="region of interest" description="Disordered" evidence="1">
    <location>
        <begin position="69"/>
        <end position="137"/>
    </location>
</feature>
<feature type="region of interest" description="Disordered" evidence="1">
    <location>
        <begin position="249"/>
        <end position="271"/>
    </location>
</feature>
<dbReference type="EMBL" id="KB822711">
    <property type="protein sequence ID" value="ETN46311.1"/>
    <property type="molecule type" value="Genomic_DNA"/>
</dbReference>
<dbReference type="PANTHER" id="PTHR20932">
    <property type="entry name" value="LYSM AND PUTATIVE PEPTIDOGLYCAN-BINDING DOMAIN-CONTAINING PROTEIN"/>
    <property type="match status" value="1"/>
</dbReference>
<sequence>MTTTCCTCASLLRDTKLPRDINSEKPLAFDRHLPCCGRIICAACQYKNPRFQSYCPFCQIASEDSTSALPRNGLRLPPAYTKTDGGHEKSLRTQLSDAEEAPPPPPYDSLPPTTPQHAGRQSSPPADTPDTVHHLSPDDTLASLSLAYAVAPQVLKQHNALFSDHLLSGRKFLLVPASHYSGPSLSTPPDPAEEERKTNIRRWMVATKCADYQVAELYLKGADGVLDVAVDAFRADEEWERKNPILGKGKDVSRRRKSSGVGGGSLTRQLF</sequence>
<dbReference type="OrthoDB" id="2107166at2759"/>
<evidence type="ECO:0000256" key="1">
    <source>
        <dbReference type="SAM" id="MobiDB-lite"/>
    </source>
</evidence>
<dbReference type="AlphaFoldDB" id="W2SC58"/>
<dbReference type="VEuPathDB" id="FungiDB:HMPREF1541_00495"/>
<accession>W2SC58</accession>
<evidence type="ECO:0000313" key="2">
    <source>
        <dbReference type="EMBL" id="ETN46311.1"/>
    </source>
</evidence>
<dbReference type="Proteomes" id="UP000030752">
    <property type="component" value="Unassembled WGS sequence"/>
</dbReference>
<proteinExistence type="predicted"/>
<gene>
    <name evidence="2" type="ORF">HMPREF1541_00495</name>
</gene>
<dbReference type="InterPro" id="IPR045030">
    <property type="entry name" value="LYSM1-4"/>
</dbReference>
<dbReference type="InterPro" id="IPR036779">
    <property type="entry name" value="LysM_dom_sf"/>
</dbReference>
<dbReference type="eggNOG" id="ENOG502S8FZ">
    <property type="taxonomic scope" value="Eukaryota"/>
</dbReference>
<dbReference type="PANTHER" id="PTHR20932:SF31">
    <property type="entry name" value="RING-TYPE DOMAIN-CONTAINING PROTEIN"/>
    <property type="match status" value="1"/>
</dbReference>
<evidence type="ECO:0008006" key="4">
    <source>
        <dbReference type="Google" id="ProtNLM"/>
    </source>
</evidence>
<evidence type="ECO:0000313" key="3">
    <source>
        <dbReference type="Proteomes" id="UP000030752"/>
    </source>
</evidence>
<dbReference type="RefSeq" id="XP_008711023.1">
    <property type="nucleotide sequence ID" value="XM_008712801.1"/>
</dbReference>
<organism evidence="2 3">
    <name type="scientific">Cyphellophora europaea (strain CBS 101466)</name>
    <name type="common">Phialophora europaea</name>
    <dbReference type="NCBI Taxonomy" id="1220924"/>
    <lineage>
        <taxon>Eukaryota</taxon>
        <taxon>Fungi</taxon>
        <taxon>Dikarya</taxon>
        <taxon>Ascomycota</taxon>
        <taxon>Pezizomycotina</taxon>
        <taxon>Eurotiomycetes</taxon>
        <taxon>Chaetothyriomycetidae</taxon>
        <taxon>Chaetothyriales</taxon>
        <taxon>Cyphellophoraceae</taxon>
        <taxon>Cyphellophora</taxon>
    </lineage>
</organism>
<dbReference type="InParanoid" id="W2SC58"/>
<reference evidence="2 3" key="1">
    <citation type="submission" date="2013-03" db="EMBL/GenBank/DDBJ databases">
        <title>The Genome Sequence of Phialophora europaea CBS 101466.</title>
        <authorList>
            <consortium name="The Broad Institute Genomics Platform"/>
            <person name="Cuomo C."/>
            <person name="de Hoog S."/>
            <person name="Gorbushina A."/>
            <person name="Walker B."/>
            <person name="Young S.K."/>
            <person name="Zeng Q."/>
            <person name="Gargeya S."/>
            <person name="Fitzgerald M."/>
            <person name="Haas B."/>
            <person name="Abouelleil A."/>
            <person name="Allen A.W."/>
            <person name="Alvarado L."/>
            <person name="Arachchi H.M."/>
            <person name="Berlin A.M."/>
            <person name="Chapman S.B."/>
            <person name="Gainer-Dewar J."/>
            <person name="Goldberg J."/>
            <person name="Griggs A."/>
            <person name="Gujja S."/>
            <person name="Hansen M."/>
            <person name="Howarth C."/>
            <person name="Imamovic A."/>
            <person name="Ireland A."/>
            <person name="Larimer J."/>
            <person name="McCowan C."/>
            <person name="Murphy C."/>
            <person name="Pearson M."/>
            <person name="Poon T.W."/>
            <person name="Priest M."/>
            <person name="Roberts A."/>
            <person name="Saif S."/>
            <person name="Shea T."/>
            <person name="Sisk P."/>
            <person name="Sykes S."/>
            <person name="Wortman J."/>
            <person name="Nusbaum C."/>
            <person name="Birren B."/>
        </authorList>
    </citation>
    <scope>NUCLEOTIDE SEQUENCE [LARGE SCALE GENOMIC DNA]</scope>
    <source>
        <strain evidence="2 3">CBS 101466</strain>
    </source>
</reference>
<protein>
    <recommendedName>
        <fullName evidence="4">LysM domain-containing protein</fullName>
    </recommendedName>
</protein>
<name>W2SC58_CYPE1</name>
<feature type="compositionally biased region" description="Pro residues" evidence="1">
    <location>
        <begin position="101"/>
        <end position="114"/>
    </location>
</feature>